<name>A0A7T5VB00_9BACT</name>
<sequence>MTFEPEKTKLRLDGRWHLEELSDVTKDYIQMYGFIYSLLPNLPAARREEVDYIYGKFPWRGGYSTVNFFNQLFHKIPTKLRPEIQRIRYASPGFIELQELLVVAVGIAAIVKAVCSSINMAHETYRNIQKGCAERKLTKIDISNKELELTQCQLAFCETQSEKLQNIFKLSAEQIAALDLKTQSNPAMKLKILLSVYRRVEPLAKQQANGKLKVTAEKSDET</sequence>
<dbReference type="EMBL" id="CP054140">
    <property type="protein sequence ID" value="QQG64547.1"/>
    <property type="molecule type" value="Genomic_DNA"/>
</dbReference>
<reference evidence="1 2" key="1">
    <citation type="submission" date="2020-05" db="EMBL/GenBank/DDBJ databases">
        <title>Complete genome of Desulfobulbus oligotrophicus.</title>
        <authorList>
            <person name="Podar M."/>
        </authorList>
    </citation>
    <scope>NUCLEOTIDE SEQUENCE [LARGE SCALE GENOMIC DNA]</scope>
    <source>
        <strain evidence="1 2">Prop6</strain>
    </source>
</reference>
<keyword evidence="2" id="KW-1185">Reference proteome</keyword>
<evidence type="ECO:0000313" key="2">
    <source>
        <dbReference type="Proteomes" id="UP000596092"/>
    </source>
</evidence>
<dbReference type="RefSeq" id="WP_199263380.1">
    <property type="nucleotide sequence ID" value="NZ_CP054140.1"/>
</dbReference>
<proteinExistence type="predicted"/>
<protein>
    <submittedName>
        <fullName evidence="1">Uncharacterized protein</fullName>
    </submittedName>
</protein>
<evidence type="ECO:0000313" key="1">
    <source>
        <dbReference type="EMBL" id="QQG64547.1"/>
    </source>
</evidence>
<gene>
    <name evidence="1" type="ORF">HP555_01080</name>
</gene>
<dbReference type="Proteomes" id="UP000596092">
    <property type="component" value="Chromosome"/>
</dbReference>
<dbReference type="AlphaFoldDB" id="A0A7T5VB00"/>
<accession>A0A7T5VB00</accession>
<organism evidence="1 2">
    <name type="scientific">Desulfobulbus oligotrophicus</name>
    <dbReference type="NCBI Taxonomy" id="1909699"/>
    <lineage>
        <taxon>Bacteria</taxon>
        <taxon>Pseudomonadati</taxon>
        <taxon>Thermodesulfobacteriota</taxon>
        <taxon>Desulfobulbia</taxon>
        <taxon>Desulfobulbales</taxon>
        <taxon>Desulfobulbaceae</taxon>
        <taxon>Desulfobulbus</taxon>
    </lineage>
</organism>
<dbReference type="KEGG" id="dog:HP555_01080"/>